<dbReference type="SUPFAM" id="SSF48208">
    <property type="entry name" value="Six-hairpin glycosidases"/>
    <property type="match status" value="1"/>
</dbReference>
<dbReference type="InterPro" id="IPR008928">
    <property type="entry name" value="6-hairpin_glycosidase_sf"/>
</dbReference>
<name>F0R528_PHOSB</name>
<dbReference type="Pfam" id="PF05592">
    <property type="entry name" value="Bac_rhamnosid"/>
    <property type="match status" value="1"/>
</dbReference>
<feature type="domain" description="Alpha-L-rhamnosidase C-terminal" evidence="9">
    <location>
        <begin position="824"/>
        <end position="899"/>
    </location>
</feature>
<organism evidence="10 11">
    <name type="scientific">Phocaeicola salanitronis (strain DSM 18170 / JCM 13657 / CCUG 60908 / BL78)</name>
    <name type="common">Bacteroides salanitronis</name>
    <dbReference type="NCBI Taxonomy" id="667015"/>
    <lineage>
        <taxon>Bacteria</taxon>
        <taxon>Pseudomonadati</taxon>
        <taxon>Bacteroidota</taxon>
        <taxon>Bacteroidia</taxon>
        <taxon>Bacteroidales</taxon>
        <taxon>Bacteroidaceae</taxon>
        <taxon>Phocaeicola</taxon>
    </lineage>
</organism>
<keyword evidence="11" id="KW-1185">Reference proteome</keyword>
<dbReference type="RefSeq" id="WP_013618203.1">
    <property type="nucleotide sequence ID" value="NC_015164.1"/>
</dbReference>
<evidence type="ECO:0000313" key="11">
    <source>
        <dbReference type="Proteomes" id="UP000007486"/>
    </source>
</evidence>
<evidence type="ECO:0000256" key="3">
    <source>
        <dbReference type="ARBA" id="ARBA00022801"/>
    </source>
</evidence>
<dbReference type="GO" id="GO:0030596">
    <property type="term" value="F:alpha-L-rhamnosidase activity"/>
    <property type="evidence" value="ECO:0007669"/>
    <property type="project" value="UniProtKB-EC"/>
</dbReference>
<dbReference type="GO" id="GO:0005975">
    <property type="term" value="P:carbohydrate metabolic process"/>
    <property type="evidence" value="ECO:0007669"/>
    <property type="project" value="InterPro"/>
</dbReference>
<dbReference type="Proteomes" id="UP000007486">
    <property type="component" value="Chromosome"/>
</dbReference>
<accession>F0R528</accession>
<dbReference type="Pfam" id="PF17390">
    <property type="entry name" value="Bac_rhamnosid_C"/>
    <property type="match status" value="1"/>
</dbReference>
<dbReference type="InterPro" id="IPR012341">
    <property type="entry name" value="6hp_glycosidase-like_sf"/>
</dbReference>
<dbReference type="EC" id="3.2.1.40" evidence="2"/>
<feature type="chain" id="PRO_5003259106" description="alpha-L-rhamnosidase" evidence="4">
    <location>
        <begin position="27"/>
        <end position="1273"/>
    </location>
</feature>
<dbReference type="Pfam" id="PF08531">
    <property type="entry name" value="Bac_rhamnosid_N"/>
    <property type="match status" value="1"/>
</dbReference>
<dbReference type="OrthoDB" id="9766741at2"/>
<keyword evidence="4" id="KW-0732">Signal</keyword>
<dbReference type="Pfam" id="PF13088">
    <property type="entry name" value="BNR_2"/>
    <property type="match status" value="1"/>
</dbReference>
<dbReference type="InterPro" id="IPR036278">
    <property type="entry name" value="Sialidase_sf"/>
</dbReference>
<evidence type="ECO:0000256" key="4">
    <source>
        <dbReference type="SAM" id="SignalP"/>
    </source>
</evidence>
<dbReference type="KEGG" id="bsa:Bacsa_2222"/>
<feature type="domain" description="Alpha-L-rhamnosidase six-hairpin glycosidase" evidence="8">
    <location>
        <begin position="464"/>
        <end position="821"/>
    </location>
</feature>
<feature type="domain" description="Bacterial alpha-L-rhamnosidase N-terminal" evidence="6">
    <location>
        <begin position="179"/>
        <end position="349"/>
    </location>
</feature>
<dbReference type="InterPro" id="IPR035398">
    <property type="entry name" value="Bac_rhamnosid_C"/>
</dbReference>
<dbReference type="InterPro" id="IPR013737">
    <property type="entry name" value="Bac_rhamnosid_N"/>
</dbReference>
<dbReference type="InterPro" id="IPR011040">
    <property type="entry name" value="Sialidase"/>
</dbReference>
<evidence type="ECO:0000313" key="10">
    <source>
        <dbReference type="EMBL" id="ADY36775.1"/>
    </source>
</evidence>
<dbReference type="Gene3D" id="2.60.40.10">
    <property type="entry name" value="Immunoglobulins"/>
    <property type="match status" value="1"/>
</dbReference>
<dbReference type="Pfam" id="PF17389">
    <property type="entry name" value="Bac_rhamnosid6H"/>
    <property type="match status" value="1"/>
</dbReference>
<dbReference type="InterPro" id="IPR016007">
    <property type="entry name" value="Alpha_rhamnosid"/>
</dbReference>
<dbReference type="Gene3D" id="2.60.120.260">
    <property type="entry name" value="Galactose-binding domain-like"/>
    <property type="match status" value="2"/>
</dbReference>
<dbReference type="Gene3D" id="2.120.10.10">
    <property type="match status" value="1"/>
</dbReference>
<evidence type="ECO:0000259" key="8">
    <source>
        <dbReference type="Pfam" id="PF17389"/>
    </source>
</evidence>
<dbReference type="eggNOG" id="COG4692">
    <property type="taxonomic scope" value="Bacteria"/>
</dbReference>
<dbReference type="InterPro" id="IPR008902">
    <property type="entry name" value="Rhamnosid_concanavalin"/>
</dbReference>
<dbReference type="HOGENOM" id="CLU_002926_1_0_10"/>
<evidence type="ECO:0000259" key="5">
    <source>
        <dbReference type="Pfam" id="PF05592"/>
    </source>
</evidence>
<feature type="domain" description="Sialidase" evidence="7">
    <location>
        <begin position="941"/>
        <end position="1251"/>
    </location>
</feature>
<dbReference type="CDD" id="cd15482">
    <property type="entry name" value="Sialidase_non-viral"/>
    <property type="match status" value="1"/>
</dbReference>
<evidence type="ECO:0000259" key="9">
    <source>
        <dbReference type="Pfam" id="PF17390"/>
    </source>
</evidence>
<dbReference type="Gene3D" id="1.50.10.10">
    <property type="match status" value="1"/>
</dbReference>
<comment type="catalytic activity">
    <reaction evidence="1">
        <text>Hydrolysis of terminal non-reducing alpha-L-rhamnose residues in alpha-L-rhamnosides.</text>
        <dbReference type="EC" id="3.2.1.40"/>
    </reaction>
</comment>
<evidence type="ECO:0000256" key="1">
    <source>
        <dbReference type="ARBA" id="ARBA00001445"/>
    </source>
</evidence>
<feature type="signal peptide" evidence="4">
    <location>
        <begin position="1"/>
        <end position="26"/>
    </location>
</feature>
<dbReference type="InterPro" id="IPR013783">
    <property type="entry name" value="Ig-like_fold"/>
</dbReference>
<feature type="domain" description="Alpha-L-rhamnosidase concanavalin-like" evidence="5">
    <location>
        <begin position="358"/>
        <end position="457"/>
    </location>
</feature>
<evidence type="ECO:0000259" key="7">
    <source>
        <dbReference type="Pfam" id="PF13088"/>
    </source>
</evidence>
<dbReference type="PANTHER" id="PTHR33307:SF6">
    <property type="entry name" value="ALPHA-RHAMNOSIDASE (EUROFUNG)-RELATED"/>
    <property type="match status" value="1"/>
</dbReference>
<dbReference type="STRING" id="667015.Bacsa_2222"/>
<dbReference type="InterPro" id="IPR035396">
    <property type="entry name" value="Bac_rhamnosid6H"/>
</dbReference>
<dbReference type="eggNOG" id="COG4409">
    <property type="taxonomic scope" value="Bacteria"/>
</dbReference>
<evidence type="ECO:0000259" key="6">
    <source>
        <dbReference type="Pfam" id="PF08531"/>
    </source>
</evidence>
<keyword evidence="3" id="KW-0378">Hydrolase</keyword>
<evidence type="ECO:0000256" key="2">
    <source>
        <dbReference type="ARBA" id="ARBA00012652"/>
    </source>
</evidence>
<gene>
    <name evidence="10" type="ordered locus">Bacsa_2222</name>
</gene>
<proteinExistence type="predicted"/>
<reference evidence="10 11" key="1">
    <citation type="journal article" date="2011" name="Stand. Genomic Sci.">
        <title>Complete genome sequence of Bacteroides salanitronis type strain (BL78).</title>
        <authorList>
            <person name="Gronow S."/>
            <person name="Held B."/>
            <person name="Lucas S."/>
            <person name="Lapidus A."/>
            <person name="Del Rio T.G."/>
            <person name="Nolan M."/>
            <person name="Tice H."/>
            <person name="Deshpande S."/>
            <person name="Cheng J.F."/>
            <person name="Pitluck S."/>
            <person name="Liolios K."/>
            <person name="Pagani I."/>
            <person name="Ivanova N."/>
            <person name="Mavromatis K."/>
            <person name="Pati A."/>
            <person name="Tapia R."/>
            <person name="Han C."/>
            <person name="Goodwin L."/>
            <person name="Chen A."/>
            <person name="Palaniappan K."/>
            <person name="Land M."/>
            <person name="Hauser L."/>
            <person name="Chang Y.J."/>
            <person name="Jeffries C.D."/>
            <person name="Brambilla E.M."/>
            <person name="Rohde M."/>
            <person name="Goker M."/>
            <person name="Detter J.C."/>
            <person name="Woyke T."/>
            <person name="Bristow J."/>
            <person name="Markowitz V."/>
            <person name="Hugenholtz P."/>
            <person name="Kyrpides N.C."/>
            <person name="Klenk H.P."/>
            <person name="Eisen J.A."/>
        </authorList>
    </citation>
    <scope>NUCLEOTIDE SEQUENCE [LARGE SCALE GENOMIC DNA]</scope>
    <source>
        <strain evidence="10 11">DSM 18170</strain>
    </source>
</reference>
<dbReference type="Pfam" id="PF25788">
    <property type="entry name" value="Ig_Rha78A_N"/>
    <property type="match status" value="1"/>
</dbReference>
<dbReference type="PANTHER" id="PTHR33307">
    <property type="entry name" value="ALPHA-RHAMNOSIDASE (EUROFUNG)"/>
    <property type="match status" value="1"/>
</dbReference>
<protein>
    <recommendedName>
        <fullName evidence="2">alpha-L-rhamnosidase</fullName>
        <ecNumber evidence="2">3.2.1.40</ecNumber>
    </recommendedName>
</protein>
<sequence>MNTHLHARFIRLACWLCLLLPLGSMAQEVSVSHLTTEHLANPMGIDTSTPRLSWQLESDQKNVRQEAYHILVASTPELLAQDKGDLWDSGKTASAESQNIVYAGKALKSDTRCYWKVKSYTSAGETAWSETSRWSVGLLGEVHWKGRWIGWDQPSAWDREDAHSRLSARYLRKEFEVKKPVKQATVYICGLGMYELFINGKRIGDQVLAPLPSDYRKTLFYDTYDATSLLTDKNAIGVTLGNGRYYTMQQHYRTYKIVNFGYPKLRMNLLITYQDGTTETIKSDTDWRITTDGPIRSNNEYDGETYDARKELGDWTLPGYDDSQWKPVQRVGAPGGTPRGMITPPMKVIKTIQPVHIRAKGDRYIVDMGQNIAGWLRARICGNEGDTIRLRFAETLTPEGELYTANLREAQSTDYYICNGKENGKTWAPRFVYHGFRYVEISGYKDAELSDFTGEVVSDEVEPTGTFECSDETLNRVYKNAWWGILGNYKGMPVDCPQRDERQPWLGDRTMGCWGESYLFDINTLYSKWTRDICESQREDGCFSNVAPAFWMYYDDNVTWPAVLPFACDMLYTQFGNREPMERCYPAIRKWMLHLRREYMQDGLITKDKYGDWCVPPESLELIHSKDPARITDGTLISTAYYIKLLDVMQRFASLQNLKEDQAQWAAWAKEMKEAFNRKYLHIRRRTSQKPGHPLYPDSVYYGNNTVTSNVLPLAFNIVPNDCKEDVAKQIVSTTILKNGGHISCGVIGVQWLLQELSRNGFADVAFLLASKKTYPSWGYMAEQGATTTWELWNGNTADPKMNSGNHVMLLGGLLPWCYEHAAGIRSDSTQTGFRHIILKPDFDIQNLFWAKASYRCPYGTIKSAWKKTLTHLEWDITIPCNTTAEVHLPDGRVEQIGSGDYHYSADIPALHPAVLENQFLYEKASFPECHASTIVELENGDLVAAFFGGTKERNPDVCIWVCRKPKGSDTWTEPVKVADGVFDLNDPDAKIAGITADIKDHRKACWNPVLFQVPGGDLLLFFKIGLNVPDWTGWLVRSKDGGKTWSRREALPQGFLGPIKNKPEFINGRILCPSSTEGEQGWRIHIEYSDDMGKTWKTTGPIPAELEFPSQYRNMNADEKEKRPILVIQPSILKHKDGTLQVICRTRNSHLATSWSKDNGSTWSKVTLIEGLPNNNSGTDAVTLQDGRHALVYNNFSPLLGDKKGVRTPINLALSDDGIHWTPVLTLEDSPVREYSYPAIIQGKDGKLHITFTWRRELIKYMEIDLNKLEKK</sequence>
<dbReference type="EMBL" id="CP002530">
    <property type="protein sequence ID" value="ADY36775.1"/>
    <property type="molecule type" value="Genomic_DNA"/>
</dbReference>
<dbReference type="SUPFAM" id="SSF50939">
    <property type="entry name" value="Sialidases"/>
    <property type="match status" value="1"/>
</dbReference>
<dbReference type="AlphaFoldDB" id="F0R528"/>